<evidence type="ECO:0008006" key="3">
    <source>
        <dbReference type="Google" id="ProtNLM"/>
    </source>
</evidence>
<dbReference type="EMBL" id="BQKI01000006">
    <property type="protein sequence ID" value="GJM95750.1"/>
    <property type="molecule type" value="Genomic_DNA"/>
</dbReference>
<dbReference type="AlphaFoldDB" id="A0AAV5CCD4"/>
<gene>
    <name evidence="1" type="primary">ga12528</name>
    <name evidence="1" type="ORF">PR202_ga12528</name>
</gene>
<dbReference type="SUPFAM" id="SSF81383">
    <property type="entry name" value="F-box domain"/>
    <property type="match status" value="1"/>
</dbReference>
<evidence type="ECO:0000313" key="1">
    <source>
        <dbReference type="EMBL" id="GJM95750.1"/>
    </source>
</evidence>
<sequence length="135" mass="14640">MASQTKTALATSAAAISIVLGDFDLVCEILIRLAFSDSLIRATAVCRLWLCAASDPAFLCRFRDLHLPPDLLGFYLTTNSPSRFGVEFIPMQPHPLGVAALPRCACYGLDGYVSASPPMSWTARMARWSPACTNK</sequence>
<dbReference type="Proteomes" id="UP001054889">
    <property type="component" value="Unassembled WGS sequence"/>
</dbReference>
<accession>A0AAV5CCD4</accession>
<evidence type="ECO:0000313" key="2">
    <source>
        <dbReference type="Proteomes" id="UP001054889"/>
    </source>
</evidence>
<reference evidence="1" key="2">
    <citation type="submission" date="2021-12" db="EMBL/GenBank/DDBJ databases">
        <title>Resequencing data analysis of finger millet.</title>
        <authorList>
            <person name="Hatakeyama M."/>
            <person name="Aluri S."/>
            <person name="Balachadran M.T."/>
            <person name="Sivarajan S.R."/>
            <person name="Poveda L."/>
            <person name="Shimizu-Inatsugi R."/>
            <person name="Schlapbach R."/>
            <person name="Sreeman S.M."/>
            <person name="Shimizu K.K."/>
        </authorList>
    </citation>
    <scope>NUCLEOTIDE SEQUENCE</scope>
</reference>
<dbReference type="InterPro" id="IPR036047">
    <property type="entry name" value="F-box-like_dom_sf"/>
</dbReference>
<reference evidence="1" key="1">
    <citation type="journal article" date="2018" name="DNA Res.">
        <title>Multiple hybrid de novo genome assembly of finger millet, an orphan allotetraploid crop.</title>
        <authorList>
            <person name="Hatakeyama M."/>
            <person name="Aluri S."/>
            <person name="Balachadran M.T."/>
            <person name="Sivarajan S.R."/>
            <person name="Patrignani A."/>
            <person name="Gruter S."/>
            <person name="Poveda L."/>
            <person name="Shimizu-Inatsugi R."/>
            <person name="Baeten J."/>
            <person name="Francoijs K.J."/>
            <person name="Nataraja K.N."/>
            <person name="Reddy Y.A.N."/>
            <person name="Phadnis S."/>
            <person name="Ravikumar R.L."/>
            <person name="Schlapbach R."/>
            <person name="Sreeman S.M."/>
            <person name="Shimizu K.K."/>
        </authorList>
    </citation>
    <scope>NUCLEOTIDE SEQUENCE</scope>
</reference>
<proteinExistence type="predicted"/>
<keyword evidence="2" id="KW-1185">Reference proteome</keyword>
<dbReference type="PANTHER" id="PTHR33207">
    <property type="entry name" value="F-BOX DOMAIN CONTAINING PROTEIN-RELATED"/>
    <property type="match status" value="1"/>
</dbReference>
<protein>
    <recommendedName>
        <fullName evidence="3">F-box domain-containing protein</fullName>
    </recommendedName>
</protein>
<organism evidence="1 2">
    <name type="scientific">Eleusine coracana subsp. coracana</name>
    <dbReference type="NCBI Taxonomy" id="191504"/>
    <lineage>
        <taxon>Eukaryota</taxon>
        <taxon>Viridiplantae</taxon>
        <taxon>Streptophyta</taxon>
        <taxon>Embryophyta</taxon>
        <taxon>Tracheophyta</taxon>
        <taxon>Spermatophyta</taxon>
        <taxon>Magnoliopsida</taxon>
        <taxon>Liliopsida</taxon>
        <taxon>Poales</taxon>
        <taxon>Poaceae</taxon>
        <taxon>PACMAD clade</taxon>
        <taxon>Chloridoideae</taxon>
        <taxon>Cynodonteae</taxon>
        <taxon>Eleusininae</taxon>
        <taxon>Eleusine</taxon>
    </lineage>
</organism>
<comment type="caution">
    <text evidence="1">The sequence shown here is derived from an EMBL/GenBank/DDBJ whole genome shotgun (WGS) entry which is preliminary data.</text>
</comment>
<name>A0AAV5CCD4_ELECO</name>